<keyword evidence="4" id="KW-0963">Cytoplasm</keyword>
<evidence type="ECO:0000256" key="10">
    <source>
        <dbReference type="ARBA" id="ARBA00032441"/>
    </source>
</evidence>
<comment type="similarity">
    <text evidence="2">Belongs to the TsaE family.</text>
</comment>
<evidence type="ECO:0000313" key="12">
    <source>
        <dbReference type="Proteomes" id="UP000031760"/>
    </source>
</evidence>
<dbReference type="PANTHER" id="PTHR33540">
    <property type="entry name" value="TRNA THREONYLCARBAMOYLADENOSINE BIOSYNTHESIS PROTEIN TSAE"/>
    <property type="match status" value="1"/>
</dbReference>
<dbReference type="EMBL" id="AP014548">
    <property type="protein sequence ID" value="BAO56242.1"/>
    <property type="molecule type" value="Genomic_DNA"/>
</dbReference>
<dbReference type="STRING" id="1454201.NMS_2233"/>
<evidence type="ECO:0000256" key="8">
    <source>
        <dbReference type="ARBA" id="ARBA00022840"/>
    </source>
</evidence>
<dbReference type="AlphaFoldDB" id="W8VXN6"/>
<dbReference type="PANTHER" id="PTHR33540:SF2">
    <property type="entry name" value="TRNA THREONYLCARBAMOYLADENOSINE BIOSYNTHESIS PROTEIN TSAE"/>
    <property type="match status" value="1"/>
</dbReference>
<dbReference type="Pfam" id="PF02367">
    <property type="entry name" value="TsaE"/>
    <property type="match status" value="1"/>
</dbReference>
<dbReference type="InterPro" id="IPR027417">
    <property type="entry name" value="P-loop_NTPase"/>
</dbReference>
<keyword evidence="6" id="KW-0479">Metal-binding</keyword>
<keyword evidence="12" id="KW-1185">Reference proteome</keyword>
<evidence type="ECO:0000256" key="4">
    <source>
        <dbReference type="ARBA" id="ARBA00022490"/>
    </source>
</evidence>
<dbReference type="OrthoDB" id="9815896at2"/>
<dbReference type="KEGG" id="nmf:NMS_2233"/>
<dbReference type="InterPro" id="IPR003442">
    <property type="entry name" value="T6A_TsaE"/>
</dbReference>
<sequence>MEYHIKDIDKAAEYVIASAKVNTLLFNAPMGSGKTTLITAICKKLGVTEDISSPTFSIVNEYKGSNGIIYHFDLYRLNSIDELHDIGAEEYLESPALKLIEWPDLSIPLLSDYQHVEIVTLTEQKREIRVSAVVHR</sequence>
<evidence type="ECO:0000256" key="5">
    <source>
        <dbReference type="ARBA" id="ARBA00022694"/>
    </source>
</evidence>
<evidence type="ECO:0000256" key="2">
    <source>
        <dbReference type="ARBA" id="ARBA00007599"/>
    </source>
</evidence>
<organism evidence="11 12">
    <name type="scientific">Nonlabens marinus S1-08</name>
    <dbReference type="NCBI Taxonomy" id="1454201"/>
    <lineage>
        <taxon>Bacteria</taxon>
        <taxon>Pseudomonadati</taxon>
        <taxon>Bacteroidota</taxon>
        <taxon>Flavobacteriia</taxon>
        <taxon>Flavobacteriales</taxon>
        <taxon>Flavobacteriaceae</taxon>
        <taxon>Nonlabens</taxon>
    </lineage>
</organism>
<dbReference type="HOGENOM" id="CLU_087829_5_0_10"/>
<keyword evidence="8" id="KW-0067">ATP-binding</keyword>
<evidence type="ECO:0000256" key="7">
    <source>
        <dbReference type="ARBA" id="ARBA00022741"/>
    </source>
</evidence>
<evidence type="ECO:0000256" key="3">
    <source>
        <dbReference type="ARBA" id="ARBA00019010"/>
    </source>
</evidence>
<dbReference type="GO" id="GO:0002949">
    <property type="term" value="P:tRNA threonylcarbamoyladenosine modification"/>
    <property type="evidence" value="ECO:0007669"/>
    <property type="project" value="InterPro"/>
</dbReference>
<keyword evidence="9" id="KW-0460">Magnesium</keyword>
<evidence type="ECO:0000256" key="9">
    <source>
        <dbReference type="ARBA" id="ARBA00022842"/>
    </source>
</evidence>
<dbReference type="RefSeq" id="WP_041496713.1">
    <property type="nucleotide sequence ID" value="NZ_AP014548.1"/>
</dbReference>
<dbReference type="GO" id="GO:0005524">
    <property type="term" value="F:ATP binding"/>
    <property type="evidence" value="ECO:0007669"/>
    <property type="project" value="UniProtKB-KW"/>
</dbReference>
<protein>
    <recommendedName>
        <fullName evidence="3">tRNA threonylcarbamoyladenosine biosynthesis protein TsaE</fullName>
    </recommendedName>
    <alternativeName>
        <fullName evidence="10">t(6)A37 threonylcarbamoyladenosine biosynthesis protein TsaE</fullName>
    </alternativeName>
</protein>
<dbReference type="Proteomes" id="UP000031760">
    <property type="component" value="Chromosome"/>
</dbReference>
<gene>
    <name evidence="11" type="ORF">NMS_2233</name>
</gene>
<evidence type="ECO:0000313" key="11">
    <source>
        <dbReference type="EMBL" id="BAO56242.1"/>
    </source>
</evidence>
<keyword evidence="5" id="KW-0819">tRNA processing</keyword>
<dbReference type="GO" id="GO:0005737">
    <property type="term" value="C:cytoplasm"/>
    <property type="evidence" value="ECO:0007669"/>
    <property type="project" value="UniProtKB-SubCell"/>
</dbReference>
<comment type="subcellular location">
    <subcellularLocation>
        <location evidence="1">Cytoplasm</location>
    </subcellularLocation>
</comment>
<dbReference type="Gene3D" id="3.40.50.300">
    <property type="entry name" value="P-loop containing nucleotide triphosphate hydrolases"/>
    <property type="match status" value="1"/>
</dbReference>
<dbReference type="NCBIfam" id="TIGR00150">
    <property type="entry name" value="T6A_YjeE"/>
    <property type="match status" value="1"/>
</dbReference>
<evidence type="ECO:0000256" key="1">
    <source>
        <dbReference type="ARBA" id="ARBA00004496"/>
    </source>
</evidence>
<name>W8VXN6_9FLAO</name>
<evidence type="ECO:0000256" key="6">
    <source>
        <dbReference type="ARBA" id="ARBA00022723"/>
    </source>
</evidence>
<keyword evidence="7" id="KW-0547">Nucleotide-binding</keyword>
<proteinExistence type="inferred from homology"/>
<accession>W8VXN6</accession>
<dbReference type="GO" id="GO:0046872">
    <property type="term" value="F:metal ion binding"/>
    <property type="evidence" value="ECO:0007669"/>
    <property type="project" value="UniProtKB-KW"/>
</dbReference>
<dbReference type="SUPFAM" id="SSF52540">
    <property type="entry name" value="P-loop containing nucleoside triphosphate hydrolases"/>
    <property type="match status" value="1"/>
</dbReference>
<reference evidence="11 12" key="1">
    <citation type="journal article" date="2014" name="Proc. Natl. Acad. Sci. U.S.A.">
        <title>Functional characterization of flavobacteria rhodopsins reveals a unique class of light-driven chloride pump in bacteria.</title>
        <authorList>
            <person name="Yoshizawa S."/>
            <person name="Kumagai Y."/>
            <person name="Kim H."/>
            <person name="Ogura Y."/>
            <person name="Hayashi T."/>
            <person name="Iwasaki W."/>
            <person name="DeLong E.F."/>
            <person name="Kogure K."/>
        </authorList>
    </citation>
    <scope>NUCLEOTIDE SEQUENCE [LARGE SCALE GENOMIC DNA]</scope>
    <source>
        <strain evidence="11 12">S1-08</strain>
    </source>
</reference>